<protein>
    <recommendedName>
        <fullName evidence="8">Mediator of RNA polymerase II transcription subunit 27</fullName>
    </recommendedName>
</protein>
<keyword evidence="7" id="KW-1185">Reference proteome</keyword>
<accession>A0ABQ9EIK9</accession>
<organism evidence="6 7">
    <name type="scientific">Tegillarca granosa</name>
    <name type="common">Malaysian cockle</name>
    <name type="synonym">Anadara granosa</name>
    <dbReference type="NCBI Taxonomy" id="220873"/>
    <lineage>
        <taxon>Eukaryota</taxon>
        <taxon>Metazoa</taxon>
        <taxon>Spiralia</taxon>
        <taxon>Lophotrochozoa</taxon>
        <taxon>Mollusca</taxon>
        <taxon>Bivalvia</taxon>
        <taxon>Autobranchia</taxon>
        <taxon>Pteriomorphia</taxon>
        <taxon>Arcoida</taxon>
        <taxon>Arcoidea</taxon>
        <taxon>Arcidae</taxon>
        <taxon>Tegillarca</taxon>
    </lineage>
</organism>
<gene>
    <name evidence="6" type="ORF">KUTeg_017844</name>
</gene>
<dbReference type="Pfam" id="PF11571">
    <property type="entry name" value="Med27"/>
    <property type="match status" value="1"/>
</dbReference>
<evidence type="ECO:0000256" key="2">
    <source>
        <dbReference type="ARBA" id="ARBA00008048"/>
    </source>
</evidence>
<keyword evidence="3" id="KW-0805">Transcription regulation</keyword>
<evidence type="ECO:0000256" key="3">
    <source>
        <dbReference type="ARBA" id="ARBA00023015"/>
    </source>
</evidence>
<evidence type="ECO:0000256" key="4">
    <source>
        <dbReference type="ARBA" id="ARBA00023163"/>
    </source>
</evidence>
<dbReference type="EMBL" id="JARBDR010000903">
    <property type="protein sequence ID" value="KAJ8304261.1"/>
    <property type="molecule type" value="Genomic_DNA"/>
</dbReference>
<dbReference type="Proteomes" id="UP001217089">
    <property type="component" value="Unassembled WGS sequence"/>
</dbReference>
<evidence type="ECO:0000313" key="6">
    <source>
        <dbReference type="EMBL" id="KAJ8304261.1"/>
    </source>
</evidence>
<comment type="subcellular location">
    <subcellularLocation>
        <location evidence="1">Nucleus</location>
    </subcellularLocation>
</comment>
<dbReference type="InterPro" id="IPR021627">
    <property type="entry name" value="Mediator_Med27"/>
</dbReference>
<comment type="similarity">
    <text evidence="2">Belongs to the Mediator complex subunit 27 family.</text>
</comment>
<comment type="caution">
    <text evidence="6">The sequence shown here is derived from an EMBL/GenBank/DDBJ whole genome shotgun (WGS) entry which is preliminary data.</text>
</comment>
<dbReference type="PANTHER" id="PTHR13130:SF4">
    <property type="entry name" value="MEDIATOR OF RNA POLYMERASE II TRANSCRIPTION SUBUNIT 27"/>
    <property type="match status" value="1"/>
</dbReference>
<sequence length="251" mass="28489">MADNDAEKLNQAIKLTQKLRSNVTKVFTDLSDGFHNTQGNEKKLLGELQKYLLAVHKLADYASLILSQNALKRTQQFTGPGHSVKRQRRLPPIAHNYPASSVDSLINMLDRYWPDMSITISRPMGNCAVLQITLAKTLRALVVLRGLLIEYVTVKAYNEDFLSEDGKIEIWSKSRYQVFQKVSDLVTAGTLHFYHPQIPDTSLRSFLLWFNSYKTLFSAPCQKCGKHLQGSLPPVWRDTRSAAPQHEGCRQ</sequence>
<evidence type="ECO:0000256" key="5">
    <source>
        <dbReference type="ARBA" id="ARBA00023242"/>
    </source>
</evidence>
<evidence type="ECO:0000256" key="1">
    <source>
        <dbReference type="ARBA" id="ARBA00004123"/>
    </source>
</evidence>
<dbReference type="PANTHER" id="PTHR13130">
    <property type="entry name" value="34 KDA TRANSCRIPTIONAL CO-ACTIVATOR-RELATED"/>
    <property type="match status" value="1"/>
</dbReference>
<reference evidence="6 7" key="1">
    <citation type="submission" date="2022-12" db="EMBL/GenBank/DDBJ databases">
        <title>Chromosome-level genome of Tegillarca granosa.</title>
        <authorList>
            <person name="Kim J."/>
        </authorList>
    </citation>
    <scope>NUCLEOTIDE SEQUENCE [LARGE SCALE GENOMIC DNA]</scope>
    <source>
        <strain evidence="6">Teg-2019</strain>
        <tissue evidence="6">Adductor muscle</tissue>
    </source>
</reference>
<name>A0ABQ9EIK9_TEGGR</name>
<keyword evidence="4" id="KW-0804">Transcription</keyword>
<evidence type="ECO:0008006" key="8">
    <source>
        <dbReference type="Google" id="ProtNLM"/>
    </source>
</evidence>
<keyword evidence="5" id="KW-0539">Nucleus</keyword>
<evidence type="ECO:0000313" key="7">
    <source>
        <dbReference type="Proteomes" id="UP001217089"/>
    </source>
</evidence>
<proteinExistence type="inferred from homology"/>